<dbReference type="EMBL" id="CP036259">
    <property type="protein sequence ID" value="QDR79157.1"/>
    <property type="molecule type" value="Genomic_DNA"/>
</dbReference>
<dbReference type="GO" id="GO:0046872">
    <property type="term" value="F:metal ion binding"/>
    <property type="evidence" value="ECO:0007669"/>
    <property type="project" value="UniProtKB-KW"/>
</dbReference>
<sequence>MLKTKPRFCKGCGICVEFCPKKVLKLDDLAKIEVAQPDDCVACGQCELRCPDYAIFVIADK</sequence>
<name>A0A517DPD6_9FIRM</name>
<evidence type="ECO:0000256" key="1">
    <source>
        <dbReference type="ARBA" id="ARBA00022485"/>
    </source>
</evidence>
<reference evidence="6 7" key="1">
    <citation type="submission" date="2019-02" db="EMBL/GenBank/DDBJ databases">
        <title>Closed genome of Sporomusa termitida DSM 4440.</title>
        <authorList>
            <person name="Poehlein A."/>
            <person name="Daniel R."/>
        </authorList>
    </citation>
    <scope>NUCLEOTIDE SEQUENCE [LARGE SCALE GENOMIC DNA]</scope>
    <source>
        <strain evidence="6 7">DSM 4440</strain>
    </source>
</reference>
<organism evidence="6 7">
    <name type="scientific">Sporomusa termitida</name>
    <dbReference type="NCBI Taxonomy" id="2377"/>
    <lineage>
        <taxon>Bacteria</taxon>
        <taxon>Bacillati</taxon>
        <taxon>Bacillota</taxon>
        <taxon>Negativicutes</taxon>
        <taxon>Selenomonadales</taxon>
        <taxon>Sporomusaceae</taxon>
        <taxon>Sporomusa</taxon>
    </lineage>
</organism>
<dbReference type="RefSeq" id="WP_144348844.1">
    <property type="nucleotide sequence ID" value="NZ_CP036259.1"/>
</dbReference>
<dbReference type="SUPFAM" id="SSF54862">
    <property type="entry name" value="4Fe-4S ferredoxins"/>
    <property type="match status" value="1"/>
</dbReference>
<dbReference type="PROSITE" id="PS51379">
    <property type="entry name" value="4FE4S_FER_2"/>
    <property type="match status" value="2"/>
</dbReference>
<evidence type="ECO:0000313" key="6">
    <source>
        <dbReference type="EMBL" id="QDR79157.1"/>
    </source>
</evidence>
<dbReference type="GO" id="GO:0051539">
    <property type="term" value="F:4 iron, 4 sulfur cluster binding"/>
    <property type="evidence" value="ECO:0007669"/>
    <property type="project" value="UniProtKB-KW"/>
</dbReference>
<gene>
    <name evidence="6" type="ORF">SPTER_04250</name>
</gene>
<dbReference type="PROSITE" id="PS00198">
    <property type="entry name" value="4FE4S_FER_1"/>
    <property type="match status" value="1"/>
</dbReference>
<keyword evidence="7" id="KW-1185">Reference proteome</keyword>
<dbReference type="Proteomes" id="UP000320776">
    <property type="component" value="Chromosome"/>
</dbReference>
<keyword evidence="4" id="KW-0411">Iron-sulfur</keyword>
<proteinExistence type="predicted"/>
<evidence type="ECO:0000256" key="3">
    <source>
        <dbReference type="ARBA" id="ARBA00023004"/>
    </source>
</evidence>
<protein>
    <submittedName>
        <fullName evidence="6">4Fe-4S binding domain protein</fullName>
    </submittedName>
</protein>
<keyword evidence="3" id="KW-0408">Iron</keyword>
<keyword evidence="1" id="KW-0004">4Fe-4S</keyword>
<dbReference type="AlphaFoldDB" id="A0A517DPD6"/>
<evidence type="ECO:0000313" key="7">
    <source>
        <dbReference type="Proteomes" id="UP000320776"/>
    </source>
</evidence>
<dbReference type="PANTHER" id="PTHR43687">
    <property type="entry name" value="ADENYLYLSULFATE REDUCTASE, BETA SUBUNIT"/>
    <property type="match status" value="1"/>
</dbReference>
<dbReference type="KEGG" id="sted:SPTER_04250"/>
<accession>A0A517DPD6</accession>
<dbReference type="OrthoDB" id="9804603at2"/>
<dbReference type="PANTHER" id="PTHR43687:SF4">
    <property type="entry name" value="BLR5484 PROTEIN"/>
    <property type="match status" value="1"/>
</dbReference>
<dbReference type="Pfam" id="PF12838">
    <property type="entry name" value="Fer4_7"/>
    <property type="match status" value="1"/>
</dbReference>
<evidence type="ECO:0000256" key="2">
    <source>
        <dbReference type="ARBA" id="ARBA00022723"/>
    </source>
</evidence>
<dbReference type="InterPro" id="IPR017896">
    <property type="entry name" value="4Fe4S_Fe-S-bd"/>
</dbReference>
<evidence type="ECO:0000256" key="4">
    <source>
        <dbReference type="ARBA" id="ARBA00023014"/>
    </source>
</evidence>
<feature type="domain" description="4Fe-4S ferredoxin-type" evidence="5">
    <location>
        <begin position="1"/>
        <end position="29"/>
    </location>
</feature>
<dbReference type="InterPro" id="IPR017900">
    <property type="entry name" value="4Fe4S_Fe_S_CS"/>
</dbReference>
<evidence type="ECO:0000259" key="5">
    <source>
        <dbReference type="PROSITE" id="PS51379"/>
    </source>
</evidence>
<dbReference type="Gene3D" id="3.30.70.20">
    <property type="match status" value="1"/>
</dbReference>
<keyword evidence="2" id="KW-0479">Metal-binding</keyword>
<feature type="domain" description="4Fe-4S ferredoxin-type" evidence="5">
    <location>
        <begin position="30"/>
        <end position="60"/>
    </location>
</feature>
<dbReference type="InterPro" id="IPR050572">
    <property type="entry name" value="Fe-S_Ferredoxin"/>
</dbReference>